<keyword evidence="2" id="KW-0963">Cytoplasm</keyword>
<evidence type="ECO:0000256" key="2">
    <source>
        <dbReference type="ARBA" id="ARBA00022490"/>
    </source>
</evidence>
<evidence type="ECO:0000313" key="9">
    <source>
        <dbReference type="EMBL" id="CAG8524438.1"/>
    </source>
</evidence>
<dbReference type="PROSITE" id="PS51981">
    <property type="entry name" value="ZF_RZ"/>
    <property type="match status" value="1"/>
</dbReference>
<accession>A0A9N9A9V5</accession>
<dbReference type="Pfam" id="PF20173">
    <property type="entry name" value="ZnF_RZ-type"/>
    <property type="match status" value="1"/>
</dbReference>
<keyword evidence="3" id="KW-0479">Metal-binding</keyword>
<keyword evidence="10" id="KW-1185">Reference proteome</keyword>
<dbReference type="SUPFAM" id="SSF52540">
    <property type="entry name" value="P-loop containing nucleoside triphosphate hydrolases"/>
    <property type="match status" value="1"/>
</dbReference>
<dbReference type="InterPro" id="IPR031248">
    <property type="entry name" value="RNF213"/>
</dbReference>
<feature type="compositionally biased region" description="Basic and acidic residues" evidence="7">
    <location>
        <begin position="160"/>
        <end position="171"/>
    </location>
</feature>
<dbReference type="Gene3D" id="2.60.40.10">
    <property type="entry name" value="Immunoglobulins"/>
    <property type="match status" value="1"/>
</dbReference>
<keyword evidence="5" id="KW-0862">Zinc</keyword>
<sequence>MNKRNTSKKSNTFGNSYDSIQGSGSFPNTLQTTSDISKNNLDFQFGNTYEQSSQNNSYSQSAPTDEQQDLQHHSQSSNSYSQNASTDKQQGLRYNNSDKQQEQHHSQSSYSYSQNASTDKQQGLRYNNSDKQQDLQHHSQSSNSYSQNASTDKQYNNPDEQQHLYHSDGNYKYKNYKPNSEDYKYENYQSSSENYQYKNYNGDHSIHENYRSNDDASNMDIDPSLCITSVFHVYLPVNIESALQPAVIGNCSALGNWTEPNVLLKQIPNSALWISESVLIPTTVEVEYKYCLFRSQKKYIILGKPVYDIACCEGYGKDNRKMTFRKNHYDIWQSVNEYRFTYLNPINGYLFVEYIYNYIKSLDCLKDGIMEYQQIYKNHKDLTVRATNIEFIAGKLRNSTSKEQKIFLCILLGYYLLQGGKTMINGIYLPENFPSNIILEKLEDISLDFILSDTKYLVVNAIRSLVQHNSKYGFTTWFKVFAFAHELDATYSFVDMIEWYNYKNKSDKFFKSLVEDVKPYIKEEAFSRITNKLIWLSFDLKCLIFLWKNIIELKNTDRYLRKAMKERINEFIKPDNPIDLKRHFDEFSMDLQAEVALSFQEKTLKLLNEKGISWSNQNITSILDLLQNSNLQWSEKTYTHALEAISESNQMELLDIFPIILKFVSELDLSMTSQSIFTTSIRWFKQTCSICSINTSKVLSENNQGKIAYTIFGNLSIIYPLIEKRPKIWEKLKSHANEIVAPLSEDVLFSVSIFADDFDQEIISYLRTLMKTRIDSIICELDNHLFKKIMKISDHKSILNLPNKFCEEIMCHIFNRLQPQTDKKCYDEIAHQLSILKFSHFWTLIFKATGFTQALHSHPYVKTARDTVILLAKMIHGNSITMGLLQEMLEYPNSVLKDYINSAVGTTENLIVTDEILETLRANYKDYDLTFIHLDEFYTTFCSSPIIQDAKSYHDDLQTRLNNMNTVTLEESHSQDHWLKHTPAIITMKSSYYLIQSQTFKNIFHTILQTILKEDERELVLEIVIKEIIPHSIEQYNLVCKRYKTWESINFFEANKLWQGVKPNQVLDEIKFISFNCNRFTEYNEKQRLVNAVNHLSDVSLWMERLNKLKIVIEFLEIPFNSTHWVTKYLNLLDNNKLELGQLHKIFEDVNNCVQKLKLTDDCWSIIKEIASAEDFVVFLKTLVGHDLKNLINGVDDHSDERLIQEDTVSTFIQLKQIMEPLLKKSNDSNTLAVDKFLRNLHSISVKNPSLASKLRLCNANAQALKNMYDNISNRGEVTKEKIYHAVTKGEYLFAKTDSNEYKCTATLSYLSSKSKGRVDYTFAELQDLRGRALLIAKAPVNSKASKDHEDTINEITSDHMKEFVAQVDLAQQIINIASQLIELGHFTYRNFQASTHSTTQMEDFLQELIKDYKSWEEIFARAQEHHYYLLFFPARHIMTFYDYFSNNQEDDTAKYNIKEQCSTLLKFVNDKAELPDIVDDINIPCEPDNYFNILCAIGTELHNILENFPPRKRLISVPIEQNLEDAIYSDQLYIATCNDKFRSSTTVEELLIFIKRCFFAEENGYGEHLFCIANVESLDFELQYQLVTNIRSLRQQENRFNLSLICCREKGMHHHILDQFSEFVHVTRGLSADSMRNIYEKLCPNVVTVSSDLSGQGKTEWIREQSFERGLIPRNFLISDGMSFENLARKLSVIKLKKTESLHLNIMLIDHPYEVNMFLFELLSFGCINDINFTYIPSTFFYIEIASTTDQYLLNSLPITGYLTKKHLTWNINNLIVSHTANSPIQVVSKYLDEYDRGIINQVDINFKEQKKQSLPYKRCQQLLQKYFFKNNTQDVASYRFLEIFINVLADQLVRMSSSTFFRVEMLQKMVEDENIRKTLLETLIKVSMDFATRSVDSKTEQLKNKNLLDGKNANIENIKHWEDSNHLLVFFLSQTPDSICALYRNRAMVPENVKNLLKSQHIPVSKTALNVPFELEDFDKMSSEDVLIQLECLARVTLEKRKYPMYALSTDNLLKMALILLRSRANIPVVCCGEAGCGKTSLIQFLSIVVEVEFRALNLHAGVSEQQIIEFIHSAEKVAQDREVWLFFDEINTCNHIGLLADLIAHRILLGNEIHQNIRLFAACNPYRLRQKSDTQVGLLAKRYEEQSKLAYQVHPLPDQILDYVWDYGILKASDEKIYIDIMVKKFLKDLGTQLFAELLVASQKFTRDHEGVHSVSLRDVKRAIILVKFFNESFKNPHRKSLFARDNITRSYILALSLCYQIRSFDRNIRTQYCEQMCEIFNKFRGNKFKQINPGIFKEIIRKEQEDYMSRMTKPPQTAENDALLENVLVMIVCILTRIPVFIIGAPGASKSLAIRLVSQNLRGSDSDDPYFRGLPQVYVIPHQGSSSSTSDGIVKVFDKANNYQKGSSDEFPLITVVLLDEKTSPFNPLKVLHSLLEPSYPAELPNVSVIGISNWRLDNSKSSRALIVQRPKFEQSDLIDTAKRLLEKNKLTSWNSFRETKLQALADSYLEYEKNQPIPNFHGLRDYYSFIKSLNSGEFKPELTQMSFARNFGGTDQLNMLCQSHFQNVITKFHGRINHFKKFSVEELIKANLEDTNARHLMIIGKSDSIVNILTYKLRLWSKEFSEKNPNSDQINTWDLDPVIIYGSQFPDDFDGDYQYGILNRIMVCIEAGRPLILTDLEIIYGSLYDLWNQNYITVGKEGDQKYYTRVALGAYSNPMVCVHKNFRCILVLDEKNVNYADPPLLNRFEKQKMSINDILDDEMKEMVEEIANWVKHISTCVKEDMSKLDFNDHDTFVGLDREETLQSLVILNSNNSQLKDKEYIIDKCKEQLLGIALSDGIVRSKRSMLASINPTEVDRWYNFYFHQQFHHDLPTYIRSLLDKHKVSENIQGFKAIINTFSNINADVISYLNDIITCQVDKISTFKSEAQLQSRIKYFWQESEAELLILQCDLATINAGCIKLAKFLIEQHNNDSLLQEQTKHVCIILHMKRENDKSTMLSFNFMCGWDLVTIENLAQQEYPLSTYLDGSLIEILNITHAFDEIINQDLLWCLLCMKFQSSDESVNYIKFLARKIPDNVKFLDCLKTRTYDWCKDNISENWQLNVAIDKTYLYLYSSFSIALQTYIRNQIKKPISQLLCALERLSGLSTIIFEIDDTDHFELWEKIFMDTKIVNIKFMPEPKPDVYFVPSKRYDLKFPFSTYFMDQINKFKKLYQQDLEVLAEDEENLDEKTGELKSIIVNDCIERFSNNIMRVLPTLKLPYFYNAADLYFKDFVCIISPASRDDENNELLCRIISHHMKQQVPNPIRLHVHWWYNCDLILAELQLILLCPDVKEKVLGTEFDESMELNFEDLLLEQVSGIMMEDLCNINIDDQLQLWQCNVTKFLSLSNKLSNSFDNPNLLKLRVYNDLSKSLPFTKLLEIRKFELELDNDDMFSEQFIAIVFEKLNELEQTEQNLSTRRSFIYRCLGVLEDDSPARLHLYVRIFSQDPLPLTFVIIYNIFYNENLEDDIFFKLIDNPLEMLENSVQLQTIEDVLSKQTDSSMEALCCDVIQTKFFMSYKFNQLTQYYLKATEILITNDVKSLQLISAIALLKTFANKLWNSAAKSISLTEPIEFEFEDDEFSIDCLNNRLLLDQPLIHSFMVYLLKSLRLKGLSINDIKQFCETQQQLLPWLGGLLWDGHDNRLDFNPYWCLEYYKQAELASNKIHLGDKSHLNEILHEIADQNASDVIAKKVSLAGMMINKFYIIQASRELNQSENHLSHQIIECLNSSQLPDVYKNNLLNFLSNKHPFRKIATNDDNTKLLISSIIAHVVALHISIPANASPLAAYMQDLSNYRNTFILTCPSDEQSVILNLLIAETLQSPDYTYVCSCGYIYVVVDCGNVAHEGKCPNCRKVIGAVNKEYGKTAQGNIRLDESPLTQTTNAQDEQGYIIETRKTENYYSVRSMSPAAYRILHLFVHAIIGIQAPSDVVTEFITNDKNVNDIGDIINYCERHINNDWETLKNILACGDEHLALVIHSILSEMSQEPPQVTEKLLTSVQREAWEMQFSQRYVSPKIKNVVETATDFRMAMAISAPKIEGEINETVMVNDKYREDHLLRLWRLIGETNMNSFRAYYLCNNEYAKLFPFLSVFLRHEKYLSLIKHILPIVKFTQILSSCLSYRIERQDARKLTFRQFIINESESDNTGETARSLNEVFNSFADSWNTLVPYIKRYDCTELPKEMPRINDNFSVTYGLLEPLNESIFICAAIDFVAKLQNNFLKDTLVIPSGTCESLKFLEHTNIQINEQNQTAIGYHMQSTSLENALEKHIVQYDCDNSSNENFKYSQFDLRIGYGQEVQYDLHKIEAELALSLVYEKKFIEANKHGLYLDTFIYHKEMFNESMRILREIKDLLTQEPIPDDKKSIFTGSCTNSLHDNIEGTLTLENPNELLSTLEMILCFLKRTSGGDCNMLITEYITQWMKLSVLKENNSCYKLLLKAGLQLKHIVALYELVEEQVADVVINYIPSKYRADLSDLIQQDIIESIDLEQEHHVSKPAKATKIPAKLFIIALKRFIIRYLSNSTNNEVFIEKSPLSSYLADKESLECWPENVSKEIIIDNFPKSLLISHAFATYQLIKKEIEVINILFCSVYLF</sequence>
<dbReference type="GO" id="GO:0008270">
    <property type="term" value="F:zinc ion binding"/>
    <property type="evidence" value="ECO:0007669"/>
    <property type="project" value="UniProtKB-KW"/>
</dbReference>
<feature type="compositionally biased region" description="Low complexity" evidence="7">
    <location>
        <begin position="138"/>
        <end position="150"/>
    </location>
</feature>
<feature type="compositionally biased region" description="Polar residues" evidence="7">
    <location>
        <begin position="8"/>
        <end position="50"/>
    </location>
</feature>
<dbReference type="SUPFAM" id="SSF49452">
    <property type="entry name" value="Starch-binding domain-like"/>
    <property type="match status" value="1"/>
</dbReference>
<gene>
    <name evidence="9" type="ORF">CPELLU_LOCUS3546</name>
</gene>
<dbReference type="GO" id="GO:0030246">
    <property type="term" value="F:carbohydrate binding"/>
    <property type="evidence" value="ECO:0007669"/>
    <property type="project" value="InterPro"/>
</dbReference>
<dbReference type="GO" id="GO:0002376">
    <property type="term" value="P:immune system process"/>
    <property type="evidence" value="ECO:0007669"/>
    <property type="project" value="UniProtKB-KW"/>
</dbReference>
<feature type="compositionally biased region" description="Low complexity" evidence="7">
    <location>
        <begin position="73"/>
        <end position="85"/>
    </location>
</feature>
<feature type="domain" description="RZ-type" evidence="8">
    <location>
        <begin position="3850"/>
        <end position="3928"/>
    </location>
</feature>
<dbReference type="InterPro" id="IPR013783">
    <property type="entry name" value="Ig-like_fold"/>
</dbReference>
<name>A0A9N9A9V5_9GLOM</name>
<dbReference type="InterPro" id="IPR046439">
    <property type="entry name" value="ZF_RZ_dom"/>
</dbReference>
<keyword evidence="6" id="KW-0391">Immunity</keyword>
<organism evidence="9 10">
    <name type="scientific">Cetraspora pellucida</name>
    <dbReference type="NCBI Taxonomy" id="1433469"/>
    <lineage>
        <taxon>Eukaryota</taxon>
        <taxon>Fungi</taxon>
        <taxon>Fungi incertae sedis</taxon>
        <taxon>Mucoromycota</taxon>
        <taxon>Glomeromycotina</taxon>
        <taxon>Glomeromycetes</taxon>
        <taxon>Diversisporales</taxon>
        <taxon>Gigasporaceae</taxon>
        <taxon>Cetraspora</taxon>
    </lineage>
</organism>
<feature type="compositionally biased region" description="Polar residues" evidence="7">
    <location>
        <begin position="86"/>
        <end position="98"/>
    </location>
</feature>
<proteinExistence type="predicted"/>
<evidence type="ECO:0000256" key="7">
    <source>
        <dbReference type="SAM" id="MobiDB-lite"/>
    </source>
</evidence>
<keyword evidence="4" id="KW-0863">Zinc-finger</keyword>
<dbReference type="PANTHER" id="PTHR22605:SF1">
    <property type="entry name" value="RZ-TYPE DOMAIN-CONTAINING PROTEIN"/>
    <property type="match status" value="1"/>
</dbReference>
<evidence type="ECO:0000256" key="3">
    <source>
        <dbReference type="ARBA" id="ARBA00022723"/>
    </source>
</evidence>
<dbReference type="GO" id="GO:0005737">
    <property type="term" value="C:cytoplasm"/>
    <property type="evidence" value="ECO:0007669"/>
    <property type="project" value="UniProtKB-SubCell"/>
</dbReference>
<dbReference type="OrthoDB" id="2400221at2759"/>
<evidence type="ECO:0000256" key="6">
    <source>
        <dbReference type="ARBA" id="ARBA00022859"/>
    </source>
</evidence>
<comment type="subcellular location">
    <subcellularLocation>
        <location evidence="1">Cytoplasm</location>
    </subcellularLocation>
</comment>
<protein>
    <submittedName>
        <fullName evidence="9">17316_t:CDS:1</fullName>
    </submittedName>
</protein>
<evidence type="ECO:0000256" key="5">
    <source>
        <dbReference type="ARBA" id="ARBA00022833"/>
    </source>
</evidence>
<evidence type="ECO:0000256" key="1">
    <source>
        <dbReference type="ARBA" id="ARBA00004496"/>
    </source>
</evidence>
<comment type="caution">
    <text evidence="9">The sequence shown here is derived from an EMBL/GenBank/DDBJ whole genome shotgun (WGS) entry which is preliminary data.</text>
</comment>
<feature type="region of interest" description="Disordered" evidence="7">
    <location>
        <begin position="1"/>
        <end position="181"/>
    </location>
</feature>
<dbReference type="PANTHER" id="PTHR22605">
    <property type="entry name" value="RZ-TYPE DOMAIN-CONTAINING PROTEIN"/>
    <property type="match status" value="1"/>
</dbReference>
<dbReference type="InterPro" id="IPR027417">
    <property type="entry name" value="P-loop_NTPase"/>
</dbReference>
<evidence type="ECO:0000256" key="4">
    <source>
        <dbReference type="ARBA" id="ARBA00022771"/>
    </source>
</evidence>
<dbReference type="Gene3D" id="3.40.50.300">
    <property type="entry name" value="P-loop containing nucleotide triphosphate hydrolases"/>
    <property type="match status" value="1"/>
</dbReference>
<dbReference type="GO" id="GO:0016887">
    <property type="term" value="F:ATP hydrolysis activity"/>
    <property type="evidence" value="ECO:0007669"/>
    <property type="project" value="InterPro"/>
</dbReference>
<dbReference type="Proteomes" id="UP000789759">
    <property type="component" value="Unassembled WGS sequence"/>
</dbReference>
<feature type="compositionally biased region" description="Polar residues" evidence="7">
    <location>
        <begin position="115"/>
        <end position="130"/>
    </location>
</feature>
<feature type="compositionally biased region" description="Low complexity" evidence="7">
    <location>
        <begin position="51"/>
        <end position="61"/>
    </location>
</feature>
<dbReference type="EMBL" id="CAJVQA010001744">
    <property type="protein sequence ID" value="CAG8524438.1"/>
    <property type="molecule type" value="Genomic_DNA"/>
</dbReference>
<evidence type="ECO:0000313" key="10">
    <source>
        <dbReference type="Proteomes" id="UP000789759"/>
    </source>
</evidence>
<dbReference type="GO" id="GO:0004842">
    <property type="term" value="F:ubiquitin-protein transferase activity"/>
    <property type="evidence" value="ECO:0007669"/>
    <property type="project" value="InterPro"/>
</dbReference>
<evidence type="ECO:0000259" key="8">
    <source>
        <dbReference type="PROSITE" id="PS51981"/>
    </source>
</evidence>
<reference evidence="9" key="1">
    <citation type="submission" date="2021-06" db="EMBL/GenBank/DDBJ databases">
        <authorList>
            <person name="Kallberg Y."/>
            <person name="Tangrot J."/>
            <person name="Rosling A."/>
        </authorList>
    </citation>
    <scope>NUCLEOTIDE SEQUENCE</scope>
    <source>
        <strain evidence="9">FL966</strain>
    </source>
</reference>
<dbReference type="InterPro" id="IPR013784">
    <property type="entry name" value="Carb-bd-like_fold"/>
</dbReference>